<reference evidence="1" key="1">
    <citation type="submission" date="2022-01" db="EMBL/GenBank/DDBJ databases">
        <title>Collection of gut derived symbiotic bacterial strains cultured from healthy donors.</title>
        <authorList>
            <person name="Lin H."/>
            <person name="Kohout C."/>
            <person name="Waligurski E."/>
            <person name="Pamer E.G."/>
        </authorList>
    </citation>
    <scope>NUCLEOTIDE SEQUENCE</scope>
    <source>
        <strain evidence="1">DFI.6.55</strain>
    </source>
</reference>
<dbReference type="Proteomes" id="UP001299608">
    <property type="component" value="Unassembled WGS sequence"/>
</dbReference>
<comment type="caution">
    <text evidence="1">The sequence shown here is derived from an EMBL/GenBank/DDBJ whole genome shotgun (WGS) entry which is preliminary data.</text>
</comment>
<accession>A0AAW5BVC3</accession>
<protein>
    <recommendedName>
        <fullName evidence="3">Polymerase nucleotidyl transferase domain-containing protein</fullName>
    </recommendedName>
</protein>
<proteinExistence type="predicted"/>
<evidence type="ECO:0008006" key="3">
    <source>
        <dbReference type="Google" id="ProtNLM"/>
    </source>
</evidence>
<name>A0AAW5BVC3_9FIRM</name>
<evidence type="ECO:0000313" key="2">
    <source>
        <dbReference type="Proteomes" id="UP001299608"/>
    </source>
</evidence>
<gene>
    <name evidence="1" type="ORF">L0N08_21785</name>
</gene>
<dbReference type="EMBL" id="JAKNGE010000032">
    <property type="protein sequence ID" value="MCG4748056.1"/>
    <property type="molecule type" value="Genomic_DNA"/>
</dbReference>
<evidence type="ECO:0000313" key="1">
    <source>
        <dbReference type="EMBL" id="MCG4748056.1"/>
    </source>
</evidence>
<organism evidence="1 2">
    <name type="scientific">Enterocloster aldenensis</name>
    <dbReference type="NCBI Taxonomy" id="358742"/>
    <lineage>
        <taxon>Bacteria</taxon>
        <taxon>Bacillati</taxon>
        <taxon>Bacillota</taxon>
        <taxon>Clostridia</taxon>
        <taxon>Lachnospirales</taxon>
        <taxon>Lachnospiraceae</taxon>
        <taxon>Enterocloster</taxon>
    </lineage>
</organism>
<dbReference type="AlphaFoldDB" id="A0AAW5BVC3"/>
<sequence length="163" mass="19115">MSTSYVEGQSDIDIAIYTEDFDLYKRISVYLEDYFAEKRIESDIFYIDLTMEAPVYCAPLKSKVQFTDYYPEKLVGFGERCQHKLEPLKEKEPVNVMRVGDMLQFMKSCAERIVQKSEQYIKADDVEIQMDCIDIVTAYRELKKCIWYNGSAKESLLEGFLKN</sequence>